<dbReference type="InterPro" id="IPR005502">
    <property type="entry name" value="Ribosyl_crysJ1"/>
</dbReference>
<evidence type="ECO:0000313" key="2">
    <source>
        <dbReference type="EMBL" id="PWJ46852.1"/>
    </source>
</evidence>
<comment type="caution">
    <text evidence="2">The sequence shown here is derived from an EMBL/GenBank/DDBJ whole genome shotgun (WGS) entry which is preliminary data.</text>
</comment>
<comment type="cofactor">
    <cofactor evidence="1">
        <name>Mg(2+)</name>
        <dbReference type="ChEBI" id="CHEBI:18420"/>
    </cofactor>
    <text evidence="1">Binds 2 magnesium ions per subunit.</text>
</comment>
<keyword evidence="1" id="KW-0460">Magnesium</keyword>
<dbReference type="GO" id="GO:0016787">
    <property type="term" value="F:hydrolase activity"/>
    <property type="evidence" value="ECO:0007669"/>
    <property type="project" value="UniProtKB-KW"/>
</dbReference>
<dbReference type="GO" id="GO:0046872">
    <property type="term" value="F:metal ion binding"/>
    <property type="evidence" value="ECO:0007669"/>
    <property type="project" value="UniProtKB-KW"/>
</dbReference>
<sequence>MTEDLRQLTAEQLDRAAGVLLGQAVGDALGVPYEFVPEHRLPHLGDATDGRAEMLGGGLGDYAPGEYSDDTQMAVIIAEVSSRGLDLTSAEALDEIADGFIAWAADGPADIGIQTATVLRGSAPGPGSAERIRSA</sequence>
<reference evidence="2 3" key="1">
    <citation type="submission" date="2018-03" db="EMBL/GenBank/DDBJ databases">
        <title>Genomic Encyclopedia of Archaeal and Bacterial Type Strains, Phase II (KMG-II): from individual species to whole genera.</title>
        <authorList>
            <person name="Goeker M."/>
        </authorList>
    </citation>
    <scope>NUCLEOTIDE SEQUENCE [LARGE SCALE GENOMIC DNA]</scope>
    <source>
        <strain evidence="2 3">DSM 44889</strain>
    </source>
</reference>
<feature type="binding site" evidence="1">
    <location>
        <position position="69"/>
    </location>
    <ligand>
        <name>Mg(2+)</name>
        <dbReference type="ChEBI" id="CHEBI:18420"/>
        <label>1</label>
    </ligand>
</feature>
<evidence type="ECO:0000256" key="1">
    <source>
        <dbReference type="PIRSR" id="PIRSR605502-1"/>
    </source>
</evidence>
<dbReference type="Proteomes" id="UP000245469">
    <property type="component" value="Unassembled WGS sequence"/>
</dbReference>
<gene>
    <name evidence="2" type="ORF">BXY45_1457</name>
</gene>
<protein>
    <submittedName>
        <fullName evidence="2">ADP-ribosylglycohydrolase</fullName>
    </submittedName>
</protein>
<dbReference type="InterPro" id="IPR036705">
    <property type="entry name" value="Ribosyl_crysJ1_sf"/>
</dbReference>
<keyword evidence="3" id="KW-1185">Reference proteome</keyword>
<evidence type="ECO:0000313" key="3">
    <source>
        <dbReference type="Proteomes" id="UP000245469"/>
    </source>
</evidence>
<accession>A0A315ZNE2</accession>
<dbReference type="EMBL" id="QGDQ01000045">
    <property type="protein sequence ID" value="PWJ46852.1"/>
    <property type="molecule type" value="Genomic_DNA"/>
</dbReference>
<dbReference type="SUPFAM" id="SSF101478">
    <property type="entry name" value="ADP-ribosylglycohydrolase"/>
    <property type="match status" value="1"/>
</dbReference>
<feature type="binding site" evidence="1">
    <location>
        <position position="70"/>
    </location>
    <ligand>
        <name>Mg(2+)</name>
        <dbReference type="ChEBI" id="CHEBI:18420"/>
        <label>1</label>
    </ligand>
</feature>
<organism evidence="2 3">
    <name type="scientific">Quadrisphaera granulorum</name>
    <dbReference type="NCBI Taxonomy" id="317664"/>
    <lineage>
        <taxon>Bacteria</taxon>
        <taxon>Bacillati</taxon>
        <taxon>Actinomycetota</taxon>
        <taxon>Actinomycetes</taxon>
        <taxon>Kineosporiales</taxon>
        <taxon>Kineosporiaceae</taxon>
        <taxon>Quadrisphaera</taxon>
    </lineage>
</organism>
<dbReference type="Pfam" id="PF03747">
    <property type="entry name" value="ADP_ribosyl_GH"/>
    <property type="match status" value="1"/>
</dbReference>
<name>A0A315ZNE2_9ACTN</name>
<keyword evidence="1" id="KW-0479">Metal-binding</keyword>
<feature type="binding site" evidence="1">
    <location>
        <position position="68"/>
    </location>
    <ligand>
        <name>Mg(2+)</name>
        <dbReference type="ChEBI" id="CHEBI:18420"/>
        <label>1</label>
    </ligand>
</feature>
<dbReference type="AlphaFoldDB" id="A0A315ZNE2"/>
<keyword evidence="2" id="KW-0378">Hydrolase</keyword>
<dbReference type="Gene3D" id="1.10.4080.10">
    <property type="entry name" value="ADP-ribosylation/Crystallin J1"/>
    <property type="match status" value="1"/>
</dbReference>
<proteinExistence type="predicted"/>